<name>A0A6I4SQY7_9SPHN</name>
<protein>
    <submittedName>
        <fullName evidence="2">Uncharacterized protein</fullName>
    </submittedName>
</protein>
<accession>A0A6I4SQY7</accession>
<evidence type="ECO:0000256" key="1">
    <source>
        <dbReference type="SAM" id="Phobius"/>
    </source>
</evidence>
<keyword evidence="3" id="KW-1185">Reference proteome</keyword>
<dbReference type="Proteomes" id="UP000433652">
    <property type="component" value="Unassembled WGS sequence"/>
</dbReference>
<sequence length="47" mass="4990">MICELTPAVIARKRRLARICVLMSAMLSSTVVISMTILMVTGPAGLA</sequence>
<dbReference type="EMBL" id="WTYM01000023">
    <property type="protein sequence ID" value="MXO58263.1"/>
    <property type="molecule type" value="Genomic_DNA"/>
</dbReference>
<evidence type="ECO:0000313" key="2">
    <source>
        <dbReference type="EMBL" id="MXO58263.1"/>
    </source>
</evidence>
<feature type="transmembrane region" description="Helical" evidence="1">
    <location>
        <begin position="20"/>
        <end position="41"/>
    </location>
</feature>
<dbReference type="AlphaFoldDB" id="A0A6I4SQY7"/>
<gene>
    <name evidence="2" type="ORF">GRI89_01725</name>
</gene>
<reference evidence="2 3" key="1">
    <citation type="submission" date="2019-12" db="EMBL/GenBank/DDBJ databases">
        <title>Genomic-based taxomic classification of the family Erythrobacteraceae.</title>
        <authorList>
            <person name="Xu L."/>
        </authorList>
    </citation>
    <scope>NUCLEOTIDE SEQUENCE [LARGE SCALE GENOMIC DNA]</scope>
    <source>
        <strain evidence="2 3">MCCC 1K01500</strain>
    </source>
</reference>
<organism evidence="2 3">
    <name type="scientific">Croceibacterium salegens</name>
    <dbReference type="NCBI Taxonomy" id="1737568"/>
    <lineage>
        <taxon>Bacteria</taxon>
        <taxon>Pseudomonadati</taxon>
        <taxon>Pseudomonadota</taxon>
        <taxon>Alphaproteobacteria</taxon>
        <taxon>Sphingomonadales</taxon>
        <taxon>Erythrobacteraceae</taxon>
        <taxon>Croceibacterium</taxon>
    </lineage>
</organism>
<dbReference type="RefSeq" id="WP_159791583.1">
    <property type="nucleotide sequence ID" value="NZ_WTYM01000023.1"/>
</dbReference>
<evidence type="ECO:0000313" key="3">
    <source>
        <dbReference type="Proteomes" id="UP000433652"/>
    </source>
</evidence>
<comment type="caution">
    <text evidence="2">The sequence shown here is derived from an EMBL/GenBank/DDBJ whole genome shotgun (WGS) entry which is preliminary data.</text>
</comment>
<keyword evidence="1" id="KW-0472">Membrane</keyword>
<keyword evidence="1" id="KW-0812">Transmembrane</keyword>
<proteinExistence type="predicted"/>
<keyword evidence="1" id="KW-1133">Transmembrane helix</keyword>